<evidence type="ECO:0000313" key="2">
    <source>
        <dbReference type="Proteomes" id="UP000034329"/>
    </source>
</evidence>
<dbReference type="Proteomes" id="UP000034329">
    <property type="component" value="Unassembled WGS sequence"/>
</dbReference>
<dbReference type="AlphaFoldDB" id="A0A0G1MMG6"/>
<reference evidence="1 2" key="1">
    <citation type="journal article" date="2015" name="Nature">
        <title>rRNA introns, odd ribosomes, and small enigmatic genomes across a large radiation of phyla.</title>
        <authorList>
            <person name="Brown C.T."/>
            <person name="Hug L.A."/>
            <person name="Thomas B.C."/>
            <person name="Sharon I."/>
            <person name="Castelle C.J."/>
            <person name="Singh A."/>
            <person name="Wilkins M.J."/>
            <person name="Williams K.H."/>
            <person name="Banfield J.F."/>
        </authorList>
    </citation>
    <scope>NUCLEOTIDE SEQUENCE [LARGE SCALE GENOMIC DNA]</scope>
</reference>
<accession>A0A0G1MMG6</accession>
<evidence type="ECO:0000313" key="1">
    <source>
        <dbReference type="EMBL" id="KKU09302.1"/>
    </source>
</evidence>
<gene>
    <name evidence="1" type="ORF">UX13_C0044G0011</name>
</gene>
<protein>
    <submittedName>
        <fullName evidence="1">Uncharacterized protein</fullName>
    </submittedName>
</protein>
<dbReference type="EMBL" id="LCLA01000044">
    <property type="protein sequence ID" value="KKU09302.1"/>
    <property type="molecule type" value="Genomic_DNA"/>
</dbReference>
<name>A0A0G1MMG6_9BACT</name>
<organism evidence="1 2">
    <name type="scientific">Candidatus Woesebacteria bacterium GW2011_GWB1_45_5</name>
    <dbReference type="NCBI Taxonomy" id="1618581"/>
    <lineage>
        <taxon>Bacteria</taxon>
        <taxon>Candidatus Woeseibacteriota</taxon>
    </lineage>
</organism>
<sequence length="88" mass="9981">METDPQKLRQIRKGLVKPDGISDGSFGHAAGLLNTLAENYQFLSQEAGNQERIQRLIARIKEEVQSGILPQETLDLLGYEEEPTDWRE</sequence>
<comment type="caution">
    <text evidence="1">The sequence shown here is derived from an EMBL/GenBank/DDBJ whole genome shotgun (WGS) entry which is preliminary data.</text>
</comment>
<proteinExistence type="predicted"/>